<reference evidence="2" key="1">
    <citation type="submission" date="2021-03" db="EMBL/GenBank/DDBJ databases">
        <title>Whole genome shotgun sequence of Actinoplanes consettensis NBRC 14913.</title>
        <authorList>
            <person name="Komaki H."/>
            <person name="Tamura T."/>
        </authorList>
    </citation>
    <scope>NUCLEOTIDE SEQUENCE</scope>
    <source>
        <strain evidence="2">NBRC 14913</strain>
    </source>
</reference>
<evidence type="ECO:0000256" key="1">
    <source>
        <dbReference type="SAM" id="Phobius"/>
    </source>
</evidence>
<protein>
    <submittedName>
        <fullName evidence="2">Uncharacterized protein</fullName>
    </submittedName>
</protein>
<dbReference type="AlphaFoldDB" id="A0A919VXP5"/>
<feature type="transmembrane region" description="Helical" evidence="1">
    <location>
        <begin position="55"/>
        <end position="73"/>
    </location>
</feature>
<dbReference type="EMBL" id="BOQP01000039">
    <property type="protein sequence ID" value="GIM79587.1"/>
    <property type="molecule type" value="Genomic_DNA"/>
</dbReference>
<feature type="transmembrane region" description="Helical" evidence="1">
    <location>
        <begin position="94"/>
        <end position="115"/>
    </location>
</feature>
<keyword evidence="1" id="KW-1133">Transmembrane helix</keyword>
<keyword evidence="1" id="KW-0472">Membrane</keyword>
<feature type="transmembrane region" description="Helical" evidence="1">
    <location>
        <begin position="30"/>
        <end position="49"/>
    </location>
</feature>
<name>A0A919VXP5_9ACTN</name>
<organism evidence="2 3">
    <name type="scientific">Winogradskya consettensis</name>
    <dbReference type="NCBI Taxonomy" id="113560"/>
    <lineage>
        <taxon>Bacteria</taxon>
        <taxon>Bacillati</taxon>
        <taxon>Actinomycetota</taxon>
        <taxon>Actinomycetes</taxon>
        <taxon>Micromonosporales</taxon>
        <taxon>Micromonosporaceae</taxon>
        <taxon>Winogradskya</taxon>
    </lineage>
</organism>
<keyword evidence="1" id="KW-0812">Transmembrane</keyword>
<feature type="transmembrane region" description="Helical" evidence="1">
    <location>
        <begin position="121"/>
        <end position="140"/>
    </location>
</feature>
<sequence>MATPEEARRTLNEIENRQRRTAAAAVTSRWWWIGGGAFLAAYGALLGFVPAFGRSWGTTVTWVLVLAAVLWSSRWGSALLGRQVSPRPVLSRRVRIIAVVVGVIVLVALQVVLMHVRVPHLAAWFGIAGGLVLAIAGPWWQGHVLDRTARL</sequence>
<evidence type="ECO:0000313" key="2">
    <source>
        <dbReference type="EMBL" id="GIM79587.1"/>
    </source>
</evidence>
<dbReference type="Proteomes" id="UP000680865">
    <property type="component" value="Unassembled WGS sequence"/>
</dbReference>
<proteinExistence type="predicted"/>
<comment type="caution">
    <text evidence="2">The sequence shown here is derived from an EMBL/GenBank/DDBJ whole genome shotgun (WGS) entry which is preliminary data.</text>
</comment>
<evidence type="ECO:0000313" key="3">
    <source>
        <dbReference type="Proteomes" id="UP000680865"/>
    </source>
</evidence>
<accession>A0A919VXP5</accession>
<keyword evidence="3" id="KW-1185">Reference proteome</keyword>
<gene>
    <name evidence="2" type="ORF">Aco04nite_66290</name>
</gene>
<dbReference type="RefSeq" id="WP_213001131.1">
    <property type="nucleotide sequence ID" value="NZ_BAAATW010000001.1"/>
</dbReference>